<proteinExistence type="predicted"/>
<keyword evidence="2" id="KW-1185">Reference proteome</keyword>
<sequence length="139" mass="15153">MVSHEGSSTALSVGALLAEPLHLSRVVNLIELQDSELHLLVLVLDLLRLGICLLLPLLGATAETEDEMESGLFLDVVVGEGATVLELLSCEDETLLIWWDALLVLDLGLDIVNGVRRLHLKGDGLPRKSFHEYLHPAES</sequence>
<protein>
    <submittedName>
        <fullName evidence="1">Uncharacterized protein</fullName>
    </submittedName>
</protein>
<evidence type="ECO:0000313" key="1">
    <source>
        <dbReference type="EMBL" id="WVZ05797.1"/>
    </source>
</evidence>
<dbReference type="Proteomes" id="UP001374535">
    <property type="component" value="Chromosome 6"/>
</dbReference>
<gene>
    <name evidence="1" type="ORF">V8G54_019143</name>
</gene>
<evidence type="ECO:0000313" key="2">
    <source>
        <dbReference type="Proteomes" id="UP001374535"/>
    </source>
</evidence>
<accession>A0AAQ3NAW3</accession>
<reference evidence="1 2" key="1">
    <citation type="journal article" date="2023" name="Life. Sci Alliance">
        <title>Evolutionary insights into 3D genome organization and epigenetic landscape of Vigna mungo.</title>
        <authorList>
            <person name="Junaid A."/>
            <person name="Singh B."/>
            <person name="Bhatia S."/>
        </authorList>
    </citation>
    <scope>NUCLEOTIDE SEQUENCE [LARGE SCALE GENOMIC DNA]</scope>
    <source>
        <strain evidence="1">Urdbean</strain>
    </source>
</reference>
<dbReference type="AlphaFoldDB" id="A0AAQ3NAW3"/>
<organism evidence="1 2">
    <name type="scientific">Vigna mungo</name>
    <name type="common">Black gram</name>
    <name type="synonym">Phaseolus mungo</name>
    <dbReference type="NCBI Taxonomy" id="3915"/>
    <lineage>
        <taxon>Eukaryota</taxon>
        <taxon>Viridiplantae</taxon>
        <taxon>Streptophyta</taxon>
        <taxon>Embryophyta</taxon>
        <taxon>Tracheophyta</taxon>
        <taxon>Spermatophyta</taxon>
        <taxon>Magnoliopsida</taxon>
        <taxon>eudicotyledons</taxon>
        <taxon>Gunneridae</taxon>
        <taxon>Pentapetalae</taxon>
        <taxon>rosids</taxon>
        <taxon>fabids</taxon>
        <taxon>Fabales</taxon>
        <taxon>Fabaceae</taxon>
        <taxon>Papilionoideae</taxon>
        <taxon>50 kb inversion clade</taxon>
        <taxon>NPAAA clade</taxon>
        <taxon>indigoferoid/millettioid clade</taxon>
        <taxon>Phaseoleae</taxon>
        <taxon>Vigna</taxon>
    </lineage>
</organism>
<dbReference type="EMBL" id="CP144695">
    <property type="protein sequence ID" value="WVZ05797.1"/>
    <property type="molecule type" value="Genomic_DNA"/>
</dbReference>
<name>A0AAQ3NAW3_VIGMU</name>